<keyword evidence="1" id="KW-0812">Transmembrane</keyword>
<reference evidence="2 3" key="1">
    <citation type="submission" date="2017-09" db="EMBL/GenBank/DDBJ databases">
        <authorList>
            <person name="Ehlers B."/>
            <person name="Leendertz F.H."/>
        </authorList>
    </citation>
    <scope>NUCLEOTIDE SEQUENCE [LARGE SCALE GENOMIC DNA]</scope>
    <source>
        <strain evidence="2 3">DSM 18289</strain>
    </source>
</reference>
<name>A0A285PIR1_9HYPH</name>
<proteinExistence type="predicted"/>
<dbReference type="Proteomes" id="UP000219439">
    <property type="component" value="Unassembled WGS sequence"/>
</dbReference>
<gene>
    <name evidence="2" type="ORF">SAMN06265368_4435</name>
</gene>
<feature type="transmembrane region" description="Helical" evidence="1">
    <location>
        <begin position="16"/>
        <end position="36"/>
    </location>
</feature>
<dbReference type="OrthoDB" id="8451086at2"/>
<evidence type="ECO:0000313" key="2">
    <source>
        <dbReference type="EMBL" id="SNZ21318.1"/>
    </source>
</evidence>
<accession>A0A285PIR1</accession>
<keyword evidence="3" id="KW-1185">Reference proteome</keyword>
<organism evidence="2 3">
    <name type="scientific">Cohaesibacter gelatinilyticus</name>
    <dbReference type="NCBI Taxonomy" id="372072"/>
    <lineage>
        <taxon>Bacteria</taxon>
        <taxon>Pseudomonadati</taxon>
        <taxon>Pseudomonadota</taxon>
        <taxon>Alphaproteobacteria</taxon>
        <taxon>Hyphomicrobiales</taxon>
        <taxon>Cohaesibacteraceae</taxon>
    </lineage>
</organism>
<evidence type="ECO:0000256" key="1">
    <source>
        <dbReference type="SAM" id="Phobius"/>
    </source>
</evidence>
<sequence length="82" mass="9458">MSVLLSWLSATKVGRWVATTFALLGSLALIAAHFYAKGKTAMRTKHQRQILEDIENRRKLDADIDHLDDDDIAKRMHDHWSR</sequence>
<dbReference type="AlphaFoldDB" id="A0A285PIR1"/>
<protein>
    <submittedName>
        <fullName evidence="2">Uncharacterized protein</fullName>
    </submittedName>
</protein>
<keyword evidence="1" id="KW-1133">Transmembrane helix</keyword>
<keyword evidence="1" id="KW-0472">Membrane</keyword>
<dbReference type="RefSeq" id="WP_097155690.1">
    <property type="nucleotide sequence ID" value="NZ_OBEL01000007.1"/>
</dbReference>
<dbReference type="EMBL" id="OBEL01000007">
    <property type="protein sequence ID" value="SNZ21318.1"/>
    <property type="molecule type" value="Genomic_DNA"/>
</dbReference>
<evidence type="ECO:0000313" key="3">
    <source>
        <dbReference type="Proteomes" id="UP000219439"/>
    </source>
</evidence>